<dbReference type="InterPro" id="IPR045191">
    <property type="entry name" value="MBR1/2-like"/>
</dbReference>
<dbReference type="Gene3D" id="3.30.40.10">
    <property type="entry name" value="Zinc/RING finger domain, C3HC4 (zinc finger)"/>
    <property type="match status" value="1"/>
</dbReference>
<dbReference type="PROSITE" id="PS50089">
    <property type="entry name" value="ZF_RING_2"/>
    <property type="match status" value="1"/>
</dbReference>
<comment type="caution">
    <text evidence="11">The sequence shown here is derived from an EMBL/GenBank/DDBJ whole genome shotgun (WGS) entry which is preliminary data.</text>
</comment>
<dbReference type="InterPro" id="IPR013083">
    <property type="entry name" value="Znf_RING/FYVE/PHD"/>
</dbReference>
<keyword evidence="6" id="KW-0833">Ubl conjugation pathway</keyword>
<evidence type="ECO:0000256" key="8">
    <source>
        <dbReference type="PROSITE-ProRule" id="PRU00175"/>
    </source>
</evidence>
<evidence type="ECO:0000256" key="4">
    <source>
        <dbReference type="ARBA" id="ARBA00022723"/>
    </source>
</evidence>
<accession>A0AA38TGT7</accession>
<proteinExistence type="predicted"/>
<keyword evidence="12" id="KW-1185">Reference proteome</keyword>
<evidence type="ECO:0000256" key="5">
    <source>
        <dbReference type="ARBA" id="ARBA00022771"/>
    </source>
</evidence>
<reference evidence="11" key="1">
    <citation type="submission" date="2023-03" db="EMBL/GenBank/DDBJ databases">
        <title>Chromosome-scale reference genome and RAD-based genetic map of yellow starthistle (Centaurea solstitialis) reveal putative structural variation and QTLs associated with invader traits.</title>
        <authorList>
            <person name="Reatini B."/>
            <person name="Cang F.A."/>
            <person name="Jiang Q."/>
            <person name="Mckibben M.T.W."/>
            <person name="Barker M.S."/>
            <person name="Rieseberg L.H."/>
            <person name="Dlugosch K.M."/>
        </authorList>
    </citation>
    <scope>NUCLEOTIDE SEQUENCE</scope>
    <source>
        <strain evidence="11">CAN-66</strain>
        <tissue evidence="11">Leaf</tissue>
    </source>
</reference>
<feature type="non-terminal residue" evidence="11">
    <location>
        <position position="1"/>
    </location>
</feature>
<evidence type="ECO:0000256" key="3">
    <source>
        <dbReference type="ARBA" id="ARBA00022679"/>
    </source>
</evidence>
<dbReference type="PANTHER" id="PTHR22937">
    <property type="entry name" value="E3 UBIQUITIN-PROTEIN LIGASE RNF165"/>
    <property type="match status" value="1"/>
</dbReference>
<protein>
    <recommendedName>
        <fullName evidence="2">RING-type E3 ubiquitin transferase</fullName>
        <ecNumber evidence="2">2.3.2.27</ecNumber>
    </recommendedName>
</protein>
<dbReference type="InterPro" id="IPR001841">
    <property type="entry name" value="Znf_RING"/>
</dbReference>
<gene>
    <name evidence="11" type="ORF">OSB04_014373</name>
</gene>
<organism evidence="11 12">
    <name type="scientific">Centaurea solstitialis</name>
    <name type="common">yellow star-thistle</name>
    <dbReference type="NCBI Taxonomy" id="347529"/>
    <lineage>
        <taxon>Eukaryota</taxon>
        <taxon>Viridiplantae</taxon>
        <taxon>Streptophyta</taxon>
        <taxon>Embryophyta</taxon>
        <taxon>Tracheophyta</taxon>
        <taxon>Spermatophyta</taxon>
        <taxon>Magnoliopsida</taxon>
        <taxon>eudicotyledons</taxon>
        <taxon>Gunneridae</taxon>
        <taxon>Pentapetalae</taxon>
        <taxon>asterids</taxon>
        <taxon>campanulids</taxon>
        <taxon>Asterales</taxon>
        <taxon>Asteraceae</taxon>
        <taxon>Carduoideae</taxon>
        <taxon>Cardueae</taxon>
        <taxon>Centaureinae</taxon>
        <taxon>Centaurea</taxon>
    </lineage>
</organism>
<feature type="domain" description="RING-type" evidence="10">
    <location>
        <begin position="306"/>
        <end position="347"/>
    </location>
</feature>
<evidence type="ECO:0000313" key="11">
    <source>
        <dbReference type="EMBL" id="KAJ9550328.1"/>
    </source>
</evidence>
<evidence type="ECO:0000313" key="12">
    <source>
        <dbReference type="Proteomes" id="UP001172457"/>
    </source>
</evidence>
<comment type="catalytic activity">
    <reaction evidence="1">
        <text>S-ubiquitinyl-[E2 ubiquitin-conjugating enzyme]-L-cysteine + [acceptor protein]-L-lysine = [E2 ubiquitin-conjugating enzyme]-L-cysteine + N(6)-ubiquitinyl-[acceptor protein]-L-lysine.</text>
        <dbReference type="EC" id="2.3.2.27"/>
    </reaction>
</comment>
<evidence type="ECO:0000256" key="2">
    <source>
        <dbReference type="ARBA" id="ARBA00012483"/>
    </source>
</evidence>
<sequence length="358" mass="40130">MSQEEQQHPIRYRKPKNHHQTDPSTTIQSKSTISSLLSTFTPTTTTTTDESNSKNTKNKKYLRFRGLGCTAPAQVSVPAMIRTSASWEGKKVRKKKPKNNKNFGNEVNGDIGLVVSSGGNNTTSPAPAPASSSACLVVPDVWCGPGIGFSTDAASVDCVVSRRPVSGRGKVDVEKINLRERGSCGPRRMVHPEDLPFFDTESGMSHSHHHRLDVFGSRHHRHVRHRSPEGLAEIVMLQGNLLMGGRLDHDRYRDWRLDVDSMSYEELLELGDKIGYVSTGLREDEIGQCVRKTKPPHLSTEMQRKCTICQEEYEGEDEIGKLECGHFYHMYCIKQWLVQKKTCPICKVAVESQNQSRI</sequence>
<dbReference type="AlphaFoldDB" id="A0AA38TGT7"/>
<name>A0AA38TGT7_9ASTR</name>
<dbReference type="EC" id="2.3.2.27" evidence="2"/>
<dbReference type="GO" id="GO:0061630">
    <property type="term" value="F:ubiquitin protein ligase activity"/>
    <property type="evidence" value="ECO:0007669"/>
    <property type="project" value="UniProtKB-EC"/>
</dbReference>
<evidence type="ECO:0000256" key="6">
    <source>
        <dbReference type="ARBA" id="ARBA00022786"/>
    </source>
</evidence>
<keyword evidence="4" id="KW-0479">Metal-binding</keyword>
<dbReference type="EMBL" id="JARYMX010000004">
    <property type="protein sequence ID" value="KAJ9550328.1"/>
    <property type="molecule type" value="Genomic_DNA"/>
</dbReference>
<keyword evidence="3" id="KW-0808">Transferase</keyword>
<evidence type="ECO:0000256" key="9">
    <source>
        <dbReference type="SAM" id="MobiDB-lite"/>
    </source>
</evidence>
<dbReference type="SMART" id="SM00184">
    <property type="entry name" value="RING"/>
    <property type="match status" value="1"/>
</dbReference>
<feature type="compositionally biased region" description="Low complexity" evidence="9">
    <location>
        <begin position="24"/>
        <end position="34"/>
    </location>
</feature>
<keyword evidence="5 8" id="KW-0863">Zinc-finger</keyword>
<dbReference type="PANTHER" id="PTHR22937:SF122">
    <property type="entry name" value="RING-TYPE E3 UBIQUITIN TRANSFERASE"/>
    <property type="match status" value="1"/>
</dbReference>
<dbReference type="Pfam" id="PF13639">
    <property type="entry name" value="zf-RING_2"/>
    <property type="match status" value="1"/>
</dbReference>
<evidence type="ECO:0000256" key="1">
    <source>
        <dbReference type="ARBA" id="ARBA00000900"/>
    </source>
</evidence>
<dbReference type="SUPFAM" id="SSF57850">
    <property type="entry name" value="RING/U-box"/>
    <property type="match status" value="1"/>
</dbReference>
<keyword evidence="7" id="KW-0862">Zinc</keyword>
<dbReference type="GO" id="GO:0008270">
    <property type="term" value="F:zinc ion binding"/>
    <property type="evidence" value="ECO:0007669"/>
    <property type="project" value="UniProtKB-KW"/>
</dbReference>
<evidence type="ECO:0000256" key="7">
    <source>
        <dbReference type="ARBA" id="ARBA00022833"/>
    </source>
</evidence>
<evidence type="ECO:0000259" key="10">
    <source>
        <dbReference type="PROSITE" id="PS50089"/>
    </source>
</evidence>
<dbReference type="Proteomes" id="UP001172457">
    <property type="component" value="Chromosome 4"/>
</dbReference>
<feature type="region of interest" description="Disordered" evidence="9">
    <location>
        <begin position="86"/>
        <end position="109"/>
    </location>
</feature>
<feature type="region of interest" description="Disordered" evidence="9">
    <location>
        <begin position="1"/>
        <end position="34"/>
    </location>
</feature>